<dbReference type="RefSeq" id="WP_111326412.1">
    <property type="nucleotide sequence ID" value="NZ_BIFX01000001.1"/>
</dbReference>
<evidence type="ECO:0000313" key="2">
    <source>
        <dbReference type="Proteomes" id="UP000248806"/>
    </source>
</evidence>
<dbReference type="AlphaFoldDB" id="A0A326TV67"/>
<reference evidence="1 2" key="1">
    <citation type="submission" date="2018-06" db="EMBL/GenBank/DDBJ databases">
        <title>Genomic Encyclopedia of Archaeal and Bacterial Type Strains, Phase II (KMG-II): from individual species to whole genera.</title>
        <authorList>
            <person name="Goeker M."/>
        </authorList>
    </citation>
    <scope>NUCLEOTIDE SEQUENCE [LARGE SCALE GENOMIC DNA]</scope>
    <source>
        <strain evidence="1 2">ATCC BAA-1881</strain>
    </source>
</reference>
<protein>
    <submittedName>
        <fullName evidence="1">Uncharacterized protein</fullName>
    </submittedName>
</protein>
<name>A0A326TV67_THEHA</name>
<proteinExistence type="predicted"/>
<accession>A0A326TV67</accession>
<dbReference type="OrthoDB" id="165915at2"/>
<evidence type="ECO:0000313" key="1">
    <source>
        <dbReference type="EMBL" id="PZW19314.1"/>
    </source>
</evidence>
<dbReference type="Proteomes" id="UP000248806">
    <property type="component" value="Unassembled WGS sequence"/>
</dbReference>
<dbReference type="EMBL" id="QKUF01000049">
    <property type="protein sequence ID" value="PZW19314.1"/>
    <property type="molecule type" value="Genomic_DNA"/>
</dbReference>
<comment type="caution">
    <text evidence="1">The sequence shown here is derived from an EMBL/GenBank/DDBJ whole genome shotgun (WGS) entry which is preliminary data.</text>
</comment>
<sequence length="175" mass="19891">MFERRRLRIDTVVAIVADADMLCISCAEILYGKEKVQAFIECQPGYEEWCRDHEGNVLGAVLADSLDLHTMYCGGCGVPLCDEYCPCYACPSLWQEYRVIADEGMQEEYTSSERIRLGDEGAFVEGDIRAWDWERDKGIAIVQNQAVYVTWCEEEGGYYVVTQQDIQRLMGLGDV</sequence>
<gene>
    <name evidence="1" type="ORF">EI42_06127</name>
</gene>
<keyword evidence="2" id="KW-1185">Reference proteome</keyword>
<organism evidence="1 2">
    <name type="scientific">Thermosporothrix hazakensis</name>
    <dbReference type="NCBI Taxonomy" id="644383"/>
    <lineage>
        <taxon>Bacteria</taxon>
        <taxon>Bacillati</taxon>
        <taxon>Chloroflexota</taxon>
        <taxon>Ktedonobacteria</taxon>
        <taxon>Ktedonobacterales</taxon>
        <taxon>Thermosporotrichaceae</taxon>
        <taxon>Thermosporothrix</taxon>
    </lineage>
</organism>